<organism evidence="1 2">
    <name type="scientific">Scutellospora calospora</name>
    <dbReference type="NCBI Taxonomy" id="85575"/>
    <lineage>
        <taxon>Eukaryota</taxon>
        <taxon>Fungi</taxon>
        <taxon>Fungi incertae sedis</taxon>
        <taxon>Mucoromycota</taxon>
        <taxon>Glomeromycotina</taxon>
        <taxon>Glomeromycetes</taxon>
        <taxon>Diversisporales</taxon>
        <taxon>Gigasporaceae</taxon>
        <taxon>Scutellospora</taxon>
    </lineage>
</organism>
<sequence length="175" mass="19790">MTRSTSSLGLSKTYRKSTKSSKSSNSSSPPRCISPKSLKSPNSSLYNINPIDRDLNDILRNFVDELCEIFVKARQDGKNEAQSVDIILNFFSLKNQDFGQIFVWLLNNTHKDKYRTILGYFYDQGIATNRNQRKAYCLYLSAGKKVAQRRVQSLLNLMAHGPHVDDSLSSKGADM</sequence>
<feature type="non-terminal residue" evidence="1">
    <location>
        <position position="1"/>
    </location>
</feature>
<comment type="caution">
    <text evidence="1">The sequence shown here is derived from an EMBL/GenBank/DDBJ whole genome shotgun (WGS) entry which is preliminary data.</text>
</comment>
<reference evidence="1" key="1">
    <citation type="submission" date="2021-06" db="EMBL/GenBank/DDBJ databases">
        <authorList>
            <person name="Kallberg Y."/>
            <person name="Tangrot J."/>
            <person name="Rosling A."/>
        </authorList>
    </citation>
    <scope>NUCLEOTIDE SEQUENCE</scope>
    <source>
        <strain evidence="1">AU212A</strain>
    </source>
</reference>
<evidence type="ECO:0000313" key="2">
    <source>
        <dbReference type="Proteomes" id="UP000789860"/>
    </source>
</evidence>
<keyword evidence="2" id="KW-1185">Reference proteome</keyword>
<evidence type="ECO:0000313" key="1">
    <source>
        <dbReference type="EMBL" id="CAG8591065.1"/>
    </source>
</evidence>
<dbReference type="Proteomes" id="UP000789860">
    <property type="component" value="Unassembled WGS sequence"/>
</dbReference>
<gene>
    <name evidence="1" type="ORF">SCALOS_LOCUS6579</name>
</gene>
<accession>A0ACA9MGN9</accession>
<feature type="non-terminal residue" evidence="1">
    <location>
        <position position="175"/>
    </location>
</feature>
<dbReference type="EMBL" id="CAJVPM010012866">
    <property type="protein sequence ID" value="CAG8591065.1"/>
    <property type="molecule type" value="Genomic_DNA"/>
</dbReference>
<protein>
    <submittedName>
        <fullName evidence="1">560_t:CDS:1</fullName>
    </submittedName>
</protein>
<name>A0ACA9MGN9_9GLOM</name>
<proteinExistence type="predicted"/>